<reference evidence="1" key="1">
    <citation type="submission" date="2018-05" db="EMBL/GenBank/DDBJ databases">
        <authorList>
            <person name="Lanie J.A."/>
            <person name="Ng W.-L."/>
            <person name="Kazmierczak K.M."/>
            <person name="Andrzejewski T.M."/>
            <person name="Davidsen T.M."/>
            <person name="Wayne K.J."/>
            <person name="Tettelin H."/>
            <person name="Glass J.I."/>
            <person name="Rusch D."/>
            <person name="Podicherti R."/>
            <person name="Tsui H.-C.T."/>
            <person name="Winkler M.E."/>
        </authorList>
    </citation>
    <scope>NUCLEOTIDE SEQUENCE</scope>
</reference>
<protein>
    <submittedName>
        <fullName evidence="1">Uncharacterized protein</fullName>
    </submittedName>
</protein>
<gene>
    <name evidence="1" type="ORF">METZ01_LOCUS502220</name>
</gene>
<accession>A0A383DXV9</accession>
<dbReference type="AlphaFoldDB" id="A0A383DXV9"/>
<proteinExistence type="predicted"/>
<feature type="non-terminal residue" evidence="1">
    <location>
        <position position="1"/>
    </location>
</feature>
<organism evidence="1">
    <name type="scientific">marine metagenome</name>
    <dbReference type="NCBI Taxonomy" id="408172"/>
    <lineage>
        <taxon>unclassified sequences</taxon>
        <taxon>metagenomes</taxon>
        <taxon>ecological metagenomes</taxon>
    </lineage>
</organism>
<sequence length="128" mass="14668">LKSFIENGAFDQLDCEVSGGPNKKGHYLVFCEFSRDSTLFTNVAEVAAHIYQVADIKPEEWKFRAYRNESILSFNEENFAENIITDPATYKTMEELADPGGDEEQSAETTLSTEALQYRKRYQFLANY</sequence>
<dbReference type="EMBL" id="UINC01221155">
    <property type="protein sequence ID" value="SVE49366.1"/>
    <property type="molecule type" value="Genomic_DNA"/>
</dbReference>
<name>A0A383DXV9_9ZZZZ</name>
<evidence type="ECO:0000313" key="1">
    <source>
        <dbReference type="EMBL" id="SVE49366.1"/>
    </source>
</evidence>